<gene>
    <name evidence="6" type="ORF">PDTA9734_24730</name>
</gene>
<sequence>MKQNIPHLYALRAFTVAAQSSSFSQAAELLNVTPGAVSRHIRTLEDHFACQLFERNGPKVMLTDAGRMLAVQLQQGFSQLENACRQLRSTHVQLRLKAPSTLTMRWLLDVMADFRAQHETPEVEVSSIWMDIDNVDFTKEPFDCAILLGNGHFGAGTRCLRLFDEWLLPLCAPDLLDKARDNLAACELIHPSRDRRDWRRWLNSSGLFSGLSLAGGKVFDTLEQGMLAAMGGHGVTIGDLLLSQSAMDQHLLVAPFPLAIGTCDGYYLVWPGDSARQNNIDKLALFLQKNIPRYVHNDITIQN</sequence>
<keyword evidence="2" id="KW-0805">Transcription regulation</keyword>
<dbReference type="InterPro" id="IPR036388">
    <property type="entry name" value="WH-like_DNA-bd_sf"/>
</dbReference>
<dbReference type="RefSeq" id="WP_125124596.1">
    <property type="nucleotide sequence ID" value="NZ_AP025334.1"/>
</dbReference>
<keyword evidence="3" id="KW-0238">DNA-binding</keyword>
<evidence type="ECO:0000256" key="1">
    <source>
        <dbReference type="ARBA" id="ARBA00009437"/>
    </source>
</evidence>
<name>A0ABN6LP91_9ENTR</name>
<evidence type="ECO:0000256" key="4">
    <source>
        <dbReference type="ARBA" id="ARBA00023163"/>
    </source>
</evidence>
<evidence type="ECO:0000259" key="5">
    <source>
        <dbReference type="PROSITE" id="PS50931"/>
    </source>
</evidence>
<dbReference type="PROSITE" id="PS50931">
    <property type="entry name" value="HTH_LYSR"/>
    <property type="match status" value="1"/>
</dbReference>
<evidence type="ECO:0000313" key="6">
    <source>
        <dbReference type="EMBL" id="BDD50986.1"/>
    </source>
</evidence>
<organism evidence="6 7">
    <name type="scientific">Phytobacter diazotrophicus</name>
    <dbReference type="NCBI Taxonomy" id="395631"/>
    <lineage>
        <taxon>Bacteria</taxon>
        <taxon>Pseudomonadati</taxon>
        <taxon>Pseudomonadota</taxon>
        <taxon>Gammaproteobacteria</taxon>
        <taxon>Enterobacterales</taxon>
        <taxon>Enterobacteriaceae</taxon>
        <taxon>Phytobacter</taxon>
    </lineage>
</organism>
<comment type="similarity">
    <text evidence="1">Belongs to the LysR transcriptional regulatory family.</text>
</comment>
<dbReference type="PANTHER" id="PTHR30537">
    <property type="entry name" value="HTH-TYPE TRANSCRIPTIONAL REGULATOR"/>
    <property type="match status" value="1"/>
</dbReference>
<dbReference type="InterPro" id="IPR005119">
    <property type="entry name" value="LysR_subst-bd"/>
</dbReference>
<dbReference type="Gene3D" id="1.10.10.10">
    <property type="entry name" value="Winged helix-like DNA-binding domain superfamily/Winged helix DNA-binding domain"/>
    <property type="match status" value="1"/>
</dbReference>
<dbReference type="Proteomes" id="UP001320460">
    <property type="component" value="Chromosome"/>
</dbReference>
<dbReference type="PANTHER" id="PTHR30537:SF26">
    <property type="entry name" value="GLYCINE CLEAVAGE SYSTEM TRANSCRIPTIONAL ACTIVATOR"/>
    <property type="match status" value="1"/>
</dbReference>
<proteinExistence type="inferred from homology"/>
<feature type="domain" description="HTH lysR-type" evidence="5">
    <location>
        <begin position="6"/>
        <end position="63"/>
    </location>
</feature>
<dbReference type="EMBL" id="AP025334">
    <property type="protein sequence ID" value="BDD50986.1"/>
    <property type="molecule type" value="Genomic_DNA"/>
</dbReference>
<keyword evidence="4" id="KW-0804">Transcription</keyword>
<evidence type="ECO:0000256" key="2">
    <source>
        <dbReference type="ARBA" id="ARBA00023015"/>
    </source>
</evidence>
<dbReference type="InterPro" id="IPR036390">
    <property type="entry name" value="WH_DNA-bd_sf"/>
</dbReference>
<dbReference type="SUPFAM" id="SSF53850">
    <property type="entry name" value="Periplasmic binding protein-like II"/>
    <property type="match status" value="1"/>
</dbReference>
<dbReference type="Pfam" id="PF03466">
    <property type="entry name" value="LysR_substrate"/>
    <property type="match status" value="1"/>
</dbReference>
<dbReference type="SUPFAM" id="SSF46785">
    <property type="entry name" value="Winged helix' DNA-binding domain"/>
    <property type="match status" value="1"/>
</dbReference>
<protein>
    <submittedName>
        <fullName evidence="6">Transcriptional regulator</fullName>
    </submittedName>
</protein>
<evidence type="ECO:0000313" key="7">
    <source>
        <dbReference type="Proteomes" id="UP001320460"/>
    </source>
</evidence>
<dbReference type="InterPro" id="IPR058163">
    <property type="entry name" value="LysR-type_TF_proteobact-type"/>
</dbReference>
<dbReference type="PRINTS" id="PR00039">
    <property type="entry name" value="HTHLYSR"/>
</dbReference>
<reference evidence="6 7" key="1">
    <citation type="submission" date="2021-12" db="EMBL/GenBank/DDBJ databases">
        <title>Complete genome sequence of Phytobacter diazotrophicus TA9734.</title>
        <authorList>
            <person name="Kubota H."/>
            <person name="Nakayama Y."/>
            <person name="Ariyoshi T."/>
        </authorList>
    </citation>
    <scope>NUCLEOTIDE SEQUENCE [LARGE SCALE GENOMIC DNA]</scope>
    <source>
        <strain evidence="6 7">TA9734</strain>
    </source>
</reference>
<dbReference type="InterPro" id="IPR000847">
    <property type="entry name" value="LysR_HTH_N"/>
</dbReference>
<dbReference type="Pfam" id="PF00126">
    <property type="entry name" value="HTH_1"/>
    <property type="match status" value="1"/>
</dbReference>
<keyword evidence="7" id="KW-1185">Reference proteome</keyword>
<accession>A0ABN6LP91</accession>
<evidence type="ECO:0000256" key="3">
    <source>
        <dbReference type="ARBA" id="ARBA00023125"/>
    </source>
</evidence>
<dbReference type="Gene3D" id="3.40.190.10">
    <property type="entry name" value="Periplasmic binding protein-like II"/>
    <property type="match status" value="2"/>
</dbReference>